<dbReference type="GeneID" id="93566145"/>
<gene>
    <name evidence="1" type="ORF">BS640_04860</name>
</gene>
<keyword evidence="2" id="KW-1185">Reference proteome</keyword>
<comment type="caution">
    <text evidence="1">The sequence shown here is derived from an EMBL/GenBank/DDBJ whole genome shotgun (WGS) entry which is preliminary data.</text>
</comment>
<dbReference type="AlphaFoldDB" id="A0A1X0WIX5"/>
<reference evidence="1 2" key="1">
    <citation type="journal article" date="2017" name="Int. J. Syst. Evol. Microbiol.">
        <title>Rouxiella badensis sp. nov. and Rouxiella silvae sp. nov. isolated from peat bog soil in Germany and emendation of the genus description.</title>
        <authorList>
            <person name="Le Fleche-Mateos A."/>
            <person name="Kugler J.H."/>
            <person name="Hansen S.H."/>
            <person name="Syldatk C."/>
            <person name="Hausmann R."/>
            <person name="Lomprez F."/>
            <person name="Vandenbogaert M."/>
            <person name="Manuguerra J.C."/>
            <person name="Grimont P.A."/>
        </authorList>
    </citation>
    <scope>NUCLEOTIDE SEQUENCE [LARGE SCALE GENOMIC DNA]</scope>
    <source>
        <strain evidence="1 2">DSM 100043</strain>
    </source>
</reference>
<proteinExistence type="predicted"/>
<accession>A0A1X0WIX5</accession>
<name>A0A1X0WIX5_9GAMM</name>
<dbReference type="EMBL" id="MRWE01000005">
    <property type="protein sequence ID" value="ORJ26737.1"/>
    <property type="molecule type" value="Genomic_DNA"/>
</dbReference>
<dbReference type="RefSeq" id="WP_017493656.1">
    <property type="nucleotide sequence ID" value="NZ_CAUQAZ010000056.1"/>
</dbReference>
<sequence length="88" mass="9848">MALISLGNLVDNVNGFFIKHGKGECHPIEVDTNLIDNDFLDSLSVVHFVIFLEEVLSREIPIGDFELNSIKTVGAIYDNYVLESLNRP</sequence>
<dbReference type="Proteomes" id="UP000192536">
    <property type="component" value="Unassembled WGS sequence"/>
</dbReference>
<dbReference type="STRING" id="1646377.BS640_04860"/>
<organism evidence="1 2">
    <name type="scientific">Rouxiella badensis</name>
    <dbReference type="NCBI Taxonomy" id="1646377"/>
    <lineage>
        <taxon>Bacteria</taxon>
        <taxon>Pseudomonadati</taxon>
        <taxon>Pseudomonadota</taxon>
        <taxon>Gammaproteobacteria</taxon>
        <taxon>Enterobacterales</taxon>
        <taxon>Yersiniaceae</taxon>
        <taxon>Rouxiella</taxon>
    </lineage>
</organism>
<protein>
    <recommendedName>
        <fullName evidence="3">Carrier domain-containing protein</fullName>
    </recommendedName>
</protein>
<evidence type="ECO:0008006" key="3">
    <source>
        <dbReference type="Google" id="ProtNLM"/>
    </source>
</evidence>
<dbReference type="SUPFAM" id="SSF47336">
    <property type="entry name" value="ACP-like"/>
    <property type="match status" value="1"/>
</dbReference>
<dbReference type="Gene3D" id="1.10.1200.10">
    <property type="entry name" value="ACP-like"/>
    <property type="match status" value="1"/>
</dbReference>
<evidence type="ECO:0000313" key="1">
    <source>
        <dbReference type="EMBL" id="ORJ26737.1"/>
    </source>
</evidence>
<dbReference type="InterPro" id="IPR036736">
    <property type="entry name" value="ACP-like_sf"/>
</dbReference>
<evidence type="ECO:0000313" key="2">
    <source>
        <dbReference type="Proteomes" id="UP000192536"/>
    </source>
</evidence>